<name>A0A1D2V9E0_9ASCO</name>
<keyword evidence="2" id="KW-1185">Reference proteome</keyword>
<gene>
    <name evidence="1" type="ORF">ASCRUDRAFT_78191</name>
</gene>
<reference evidence="2" key="1">
    <citation type="submission" date="2016-05" db="EMBL/GenBank/DDBJ databases">
        <title>Comparative genomics of biotechnologically important yeasts.</title>
        <authorList>
            <consortium name="DOE Joint Genome Institute"/>
            <person name="Riley R."/>
            <person name="Haridas S."/>
            <person name="Wolfe K.H."/>
            <person name="Lopes M.R."/>
            <person name="Hittinger C.T."/>
            <person name="Goker M."/>
            <person name="Salamov A."/>
            <person name="Wisecaver J."/>
            <person name="Long T.M."/>
            <person name="Aerts A.L."/>
            <person name="Barry K."/>
            <person name="Choi C."/>
            <person name="Clum A."/>
            <person name="Coughlan A.Y."/>
            <person name="Deshpande S."/>
            <person name="Douglass A.P."/>
            <person name="Hanson S.J."/>
            <person name="Klenk H.-P."/>
            <person name="Labutti K."/>
            <person name="Lapidus A."/>
            <person name="Lindquist E."/>
            <person name="Lipzen A."/>
            <person name="Meier-Kolthoff J.P."/>
            <person name="Ohm R.A."/>
            <person name="Otillar R.P."/>
            <person name="Pangilinan J."/>
            <person name="Peng Y."/>
            <person name="Rokas A."/>
            <person name="Rosa C.A."/>
            <person name="Scheuner C."/>
            <person name="Sibirny A.A."/>
            <person name="Slot J.C."/>
            <person name="Stielow J.B."/>
            <person name="Sun H."/>
            <person name="Kurtzman C.P."/>
            <person name="Blackwell M."/>
            <person name="Grigoriev I.V."/>
            <person name="Jeffries T.W."/>
        </authorList>
    </citation>
    <scope>NUCLEOTIDE SEQUENCE [LARGE SCALE GENOMIC DNA]</scope>
    <source>
        <strain evidence="2">DSM 1968</strain>
    </source>
</reference>
<proteinExistence type="predicted"/>
<dbReference type="EMBL" id="KV454495">
    <property type="protein sequence ID" value="ODV58073.1"/>
    <property type="molecule type" value="Genomic_DNA"/>
</dbReference>
<dbReference type="Proteomes" id="UP000095038">
    <property type="component" value="Unassembled WGS sequence"/>
</dbReference>
<dbReference type="GeneID" id="30967798"/>
<protein>
    <submittedName>
        <fullName evidence="1">Uncharacterized protein</fullName>
    </submittedName>
</protein>
<dbReference type="InParanoid" id="A0A1D2V9E0"/>
<evidence type="ECO:0000313" key="1">
    <source>
        <dbReference type="EMBL" id="ODV58073.1"/>
    </source>
</evidence>
<dbReference type="RefSeq" id="XP_020044380.1">
    <property type="nucleotide sequence ID" value="XM_020194162.1"/>
</dbReference>
<evidence type="ECO:0000313" key="2">
    <source>
        <dbReference type="Proteomes" id="UP000095038"/>
    </source>
</evidence>
<dbReference type="AlphaFoldDB" id="A0A1D2V9E0"/>
<accession>A0A1D2V9E0</accession>
<organism evidence="1 2">
    <name type="scientific">Ascoidea rubescens DSM 1968</name>
    <dbReference type="NCBI Taxonomy" id="1344418"/>
    <lineage>
        <taxon>Eukaryota</taxon>
        <taxon>Fungi</taxon>
        <taxon>Dikarya</taxon>
        <taxon>Ascomycota</taxon>
        <taxon>Saccharomycotina</taxon>
        <taxon>Saccharomycetes</taxon>
        <taxon>Ascoideaceae</taxon>
        <taxon>Ascoidea</taxon>
    </lineage>
</organism>
<sequence length="54" mass="6487">MIPKLLGFVNYCDIQQLLRYWYLFLVNCLPEPVLNFCSFESILSQYLVSFNKDF</sequence>